<dbReference type="AlphaFoldDB" id="A0ABD5MEK1"/>
<evidence type="ECO:0000313" key="3">
    <source>
        <dbReference type="Proteomes" id="UP001570511"/>
    </source>
</evidence>
<protein>
    <submittedName>
        <fullName evidence="2">Uncharacterized protein</fullName>
    </submittedName>
</protein>
<accession>A0ABD5MEK1</accession>
<gene>
    <name evidence="2" type="ORF">OS889_08590</name>
</gene>
<keyword evidence="1" id="KW-1133">Transmembrane helix</keyword>
<evidence type="ECO:0000313" key="2">
    <source>
        <dbReference type="EMBL" id="MFA1611059.1"/>
    </source>
</evidence>
<keyword evidence="1" id="KW-0472">Membrane</keyword>
<keyword evidence="3" id="KW-1185">Reference proteome</keyword>
<sequence>MDSSPSTESAFGLLAYFVLLLVAVFVGPLEAALGAVLYWLFGDDTGRQSSGR</sequence>
<dbReference type="Proteomes" id="UP001570511">
    <property type="component" value="Unassembled WGS sequence"/>
</dbReference>
<reference evidence="2 3" key="1">
    <citation type="submission" date="2024-08" db="EMBL/GenBank/DDBJ databases">
        <title>Halobellus sp. MBLA0158 whole genome sequence.</title>
        <authorList>
            <person name="Hwang C.Y."/>
            <person name="Cho E.-S."/>
            <person name="Seo M.-J."/>
        </authorList>
    </citation>
    <scope>NUCLEOTIDE SEQUENCE [LARGE SCALE GENOMIC DNA]</scope>
    <source>
        <strain evidence="2 3">MBLA0158</strain>
    </source>
</reference>
<feature type="transmembrane region" description="Helical" evidence="1">
    <location>
        <begin position="13"/>
        <end position="41"/>
    </location>
</feature>
<comment type="caution">
    <text evidence="2">The sequence shown here is derived from an EMBL/GenBank/DDBJ whole genome shotgun (WGS) entry which is preliminary data.</text>
</comment>
<dbReference type="EMBL" id="JBGNYA010000001">
    <property type="protein sequence ID" value="MFA1611059.1"/>
    <property type="molecule type" value="Genomic_DNA"/>
</dbReference>
<organism evidence="2 3">
    <name type="scientific">Halobellus rubicundus</name>
    <dbReference type="NCBI Taxonomy" id="2996466"/>
    <lineage>
        <taxon>Archaea</taxon>
        <taxon>Methanobacteriati</taxon>
        <taxon>Methanobacteriota</taxon>
        <taxon>Stenosarchaea group</taxon>
        <taxon>Halobacteria</taxon>
        <taxon>Halobacteriales</taxon>
        <taxon>Haloferacaceae</taxon>
        <taxon>Halobellus</taxon>
    </lineage>
</organism>
<keyword evidence="1" id="KW-0812">Transmembrane</keyword>
<dbReference type="RefSeq" id="WP_372389063.1">
    <property type="nucleotide sequence ID" value="NZ_JBGNYA010000001.1"/>
</dbReference>
<proteinExistence type="predicted"/>
<name>A0ABD5MEK1_9EURY</name>
<evidence type="ECO:0000256" key="1">
    <source>
        <dbReference type="SAM" id="Phobius"/>
    </source>
</evidence>